<keyword evidence="4" id="KW-0238">DNA-binding</keyword>
<dbReference type="RefSeq" id="WP_248939152.1">
    <property type="nucleotide sequence ID" value="NZ_JAKIKS010000013.1"/>
</dbReference>
<keyword evidence="1 6" id="KW-0597">Phosphoprotein</keyword>
<evidence type="ECO:0000313" key="8">
    <source>
        <dbReference type="EMBL" id="MCL1123869.1"/>
    </source>
</evidence>
<reference evidence="8 9" key="1">
    <citation type="submission" date="2022-01" db="EMBL/GenBank/DDBJ databases">
        <title>Whole genome-based taxonomy of the Shewanellaceae.</title>
        <authorList>
            <person name="Martin-Rodriguez A.J."/>
        </authorList>
    </citation>
    <scope>NUCLEOTIDE SEQUENCE [LARGE SCALE GENOMIC DNA]</scope>
    <source>
        <strain evidence="8 9">DSM 17177</strain>
    </source>
</reference>
<accession>A0ABT0L843</accession>
<dbReference type="InterPro" id="IPR039420">
    <property type="entry name" value="WalR-like"/>
</dbReference>
<feature type="modified residue" description="4-aspartylphosphate" evidence="6">
    <location>
        <position position="56"/>
    </location>
</feature>
<keyword evidence="5" id="KW-0804">Transcription</keyword>
<dbReference type="SUPFAM" id="SSF52172">
    <property type="entry name" value="CheY-like"/>
    <property type="match status" value="1"/>
</dbReference>
<evidence type="ECO:0000256" key="4">
    <source>
        <dbReference type="ARBA" id="ARBA00023125"/>
    </source>
</evidence>
<dbReference type="InterPro" id="IPR036457">
    <property type="entry name" value="PPM-type-like_dom_sf"/>
</dbReference>
<keyword evidence="2" id="KW-0902">Two-component regulatory system</keyword>
<protein>
    <submittedName>
        <fullName evidence="8">Response regulator</fullName>
    </submittedName>
</protein>
<dbReference type="Pfam" id="PF00072">
    <property type="entry name" value="Response_reg"/>
    <property type="match status" value="1"/>
</dbReference>
<dbReference type="Proteomes" id="UP001203423">
    <property type="component" value="Unassembled WGS sequence"/>
</dbReference>
<dbReference type="InterPro" id="IPR001789">
    <property type="entry name" value="Sig_transdc_resp-reg_receiver"/>
</dbReference>
<dbReference type="SMART" id="SM00448">
    <property type="entry name" value="REC"/>
    <property type="match status" value="1"/>
</dbReference>
<gene>
    <name evidence="8" type="ORF">L2764_05080</name>
</gene>
<evidence type="ECO:0000259" key="7">
    <source>
        <dbReference type="PROSITE" id="PS50110"/>
    </source>
</evidence>
<proteinExistence type="predicted"/>
<dbReference type="Gene3D" id="3.60.40.10">
    <property type="entry name" value="PPM-type phosphatase domain"/>
    <property type="match status" value="1"/>
</dbReference>
<keyword evidence="9" id="KW-1185">Reference proteome</keyword>
<dbReference type="PANTHER" id="PTHR48111:SF1">
    <property type="entry name" value="TWO-COMPONENT RESPONSE REGULATOR ORR33"/>
    <property type="match status" value="1"/>
</dbReference>
<dbReference type="InterPro" id="IPR011006">
    <property type="entry name" value="CheY-like_superfamily"/>
</dbReference>
<evidence type="ECO:0000256" key="5">
    <source>
        <dbReference type="ARBA" id="ARBA00023163"/>
    </source>
</evidence>
<dbReference type="EMBL" id="JAKIKS010000013">
    <property type="protein sequence ID" value="MCL1123869.1"/>
    <property type="molecule type" value="Genomic_DNA"/>
</dbReference>
<feature type="domain" description="Response regulatory" evidence="7">
    <location>
        <begin position="7"/>
        <end position="121"/>
    </location>
</feature>
<dbReference type="PROSITE" id="PS50110">
    <property type="entry name" value="RESPONSE_REGULATORY"/>
    <property type="match status" value="1"/>
</dbReference>
<dbReference type="PANTHER" id="PTHR48111">
    <property type="entry name" value="REGULATOR OF RPOS"/>
    <property type="match status" value="1"/>
</dbReference>
<comment type="caution">
    <text evidence="8">The sequence shown here is derived from an EMBL/GenBank/DDBJ whole genome shotgun (WGS) entry which is preliminary data.</text>
</comment>
<evidence type="ECO:0000256" key="2">
    <source>
        <dbReference type="ARBA" id="ARBA00023012"/>
    </source>
</evidence>
<evidence type="ECO:0000256" key="1">
    <source>
        <dbReference type="ARBA" id="ARBA00022553"/>
    </source>
</evidence>
<dbReference type="Gene3D" id="3.40.50.2300">
    <property type="match status" value="1"/>
</dbReference>
<evidence type="ECO:0000313" key="9">
    <source>
        <dbReference type="Proteomes" id="UP001203423"/>
    </source>
</evidence>
<organism evidence="8 9">
    <name type="scientific">Shewanella surugensis</name>
    <dbReference type="NCBI Taxonomy" id="212020"/>
    <lineage>
        <taxon>Bacteria</taxon>
        <taxon>Pseudomonadati</taxon>
        <taxon>Pseudomonadota</taxon>
        <taxon>Gammaproteobacteria</taxon>
        <taxon>Alteromonadales</taxon>
        <taxon>Shewanellaceae</taxon>
        <taxon>Shewanella</taxon>
    </lineage>
</organism>
<name>A0ABT0L843_9GAMM</name>
<evidence type="ECO:0000256" key="3">
    <source>
        <dbReference type="ARBA" id="ARBA00023015"/>
    </source>
</evidence>
<evidence type="ECO:0000256" key="6">
    <source>
        <dbReference type="PROSITE-ProRule" id="PRU00169"/>
    </source>
</evidence>
<sequence length="368" mass="41726">MTLKNLSILFVEDDPVFRHLVTSFLEARGAQVFEAKDGEAGLSYLEQYRFDMIIADLSMPNLGGLEMLKRISKGYPKVPSIVMSGSPVMSDVLDALRHGASDYLVKPISDLYLIENAIHECLNTDVEVSFQLDNAEDLSYLELQQHLHLLEQDKQAAKSVQQQLLPPSPVRYQHGLIEYSLFNNSPLSAHFIDTAMVDDKHIMIYMAQFHPQDNRVAFASVLLKSFVNFKLKRFRNQLSDTLIKPQDMLVYLNERMSQSGLDIYVDMAYIIVTLADRRASIAQAGSALRCYLRNDEGLTPIALPETLQLGVLNWGQPSVHERFLQGNERLCIATHAPEHRERLLNDEFHGLMFDDTILQGGYIQLGLK</sequence>
<keyword evidence="3" id="KW-0805">Transcription regulation</keyword>